<gene>
    <name evidence="6" type="ORF">PGRI_088800</name>
</gene>
<feature type="transmembrane region" description="Helical" evidence="5">
    <location>
        <begin position="209"/>
        <end position="230"/>
    </location>
</feature>
<dbReference type="STRING" id="5078.A0A135LUH6"/>
<name>A0A135LUH6_PENPA</name>
<dbReference type="EMBL" id="LHQR01000026">
    <property type="protein sequence ID" value="KXG52596.1"/>
    <property type="molecule type" value="Genomic_DNA"/>
</dbReference>
<feature type="transmembrane region" description="Helical" evidence="5">
    <location>
        <begin position="27"/>
        <end position="45"/>
    </location>
</feature>
<keyword evidence="2 5" id="KW-0812">Transmembrane</keyword>
<organism evidence="6 7">
    <name type="scientific">Penicillium patulum</name>
    <name type="common">Penicillium griseofulvum</name>
    <dbReference type="NCBI Taxonomy" id="5078"/>
    <lineage>
        <taxon>Eukaryota</taxon>
        <taxon>Fungi</taxon>
        <taxon>Dikarya</taxon>
        <taxon>Ascomycota</taxon>
        <taxon>Pezizomycotina</taxon>
        <taxon>Eurotiomycetes</taxon>
        <taxon>Eurotiomycetidae</taxon>
        <taxon>Eurotiales</taxon>
        <taxon>Aspergillaceae</taxon>
        <taxon>Penicillium</taxon>
    </lineage>
</organism>
<keyword evidence="7" id="KW-1185">Reference proteome</keyword>
<comment type="caution">
    <text evidence="6">The sequence shown here is derived from an EMBL/GenBank/DDBJ whole genome shotgun (WGS) entry which is preliminary data.</text>
</comment>
<feature type="transmembrane region" description="Helical" evidence="5">
    <location>
        <begin position="52"/>
        <end position="69"/>
    </location>
</feature>
<reference evidence="6 7" key="1">
    <citation type="journal article" date="2016" name="BMC Genomics">
        <title>Genome sequencing and secondary metabolism of the postharvest pathogen Penicillium griseofulvum.</title>
        <authorList>
            <person name="Banani H."/>
            <person name="Marcet-Houben M."/>
            <person name="Ballester A.R."/>
            <person name="Abbruscato P."/>
            <person name="Gonzalez-Candelas L."/>
            <person name="Gabaldon T."/>
            <person name="Spadaro D."/>
        </authorList>
    </citation>
    <scope>NUCLEOTIDE SEQUENCE [LARGE SCALE GENOMIC DNA]</scope>
    <source>
        <strain evidence="6 7">PG3</strain>
    </source>
</reference>
<dbReference type="PANTHER" id="PTHR31465:SF17">
    <property type="entry name" value="DOMAIN PROTEIN, PUTATIVE (AFU_ORTHOLOGUE AFUA_5G09900)-RELATED"/>
    <property type="match status" value="1"/>
</dbReference>
<evidence type="ECO:0000313" key="7">
    <source>
        <dbReference type="Proteomes" id="UP000070168"/>
    </source>
</evidence>
<sequence>MDIVFHPGKNGTDPWVEFYPYTPSATAGYAFMGIFAVSTLAHIVLMFPFHAAYFIPLVLGGICETFGYYGRAWSHQSRFEIKSWTLQEILILSAPPLVAATVYMVLGRIVSSLGAEHLSSMRPKWLTFVFVMNDVLCFCTQLGGAGVQVTGDEQVMRIGKKVVLAGLIFSLVVFGCFILIAAKFHQLLRQMPTPIIKDNPDLPWQRHMWAIYISCFALMLRNLVRTIQFGAGQKTDVNTKEVYIYVFDAFLMAFTMVVLIIYHPGRLIKRAHRLTKTGMSDSLTGDGNSDVLLNGCEMGQKPGDHSGR</sequence>
<comment type="subcellular location">
    <subcellularLocation>
        <location evidence="1">Membrane</location>
        <topology evidence="1">Multi-pass membrane protein</topology>
    </subcellularLocation>
</comment>
<evidence type="ECO:0000313" key="6">
    <source>
        <dbReference type="EMBL" id="KXG52596.1"/>
    </source>
</evidence>
<evidence type="ECO:0000256" key="2">
    <source>
        <dbReference type="ARBA" id="ARBA00022692"/>
    </source>
</evidence>
<dbReference type="RefSeq" id="XP_040651132.1">
    <property type="nucleotide sequence ID" value="XM_040796594.1"/>
</dbReference>
<dbReference type="Pfam" id="PF04479">
    <property type="entry name" value="RTA1"/>
    <property type="match status" value="1"/>
</dbReference>
<feature type="transmembrane region" description="Helical" evidence="5">
    <location>
        <begin position="163"/>
        <end position="188"/>
    </location>
</feature>
<evidence type="ECO:0000256" key="4">
    <source>
        <dbReference type="ARBA" id="ARBA00023136"/>
    </source>
</evidence>
<dbReference type="AlphaFoldDB" id="A0A135LUH6"/>
<proteinExistence type="predicted"/>
<accession>A0A135LUH6</accession>
<evidence type="ECO:0000256" key="1">
    <source>
        <dbReference type="ARBA" id="ARBA00004141"/>
    </source>
</evidence>
<feature type="transmembrane region" description="Helical" evidence="5">
    <location>
        <begin position="89"/>
        <end position="113"/>
    </location>
</feature>
<keyword evidence="3 5" id="KW-1133">Transmembrane helix</keyword>
<dbReference type="OrthoDB" id="3358017at2759"/>
<feature type="transmembrane region" description="Helical" evidence="5">
    <location>
        <begin position="125"/>
        <end position="143"/>
    </location>
</feature>
<protein>
    <submittedName>
        <fullName evidence="6">RTA-like protein</fullName>
    </submittedName>
</protein>
<evidence type="ECO:0000256" key="3">
    <source>
        <dbReference type="ARBA" id="ARBA00022989"/>
    </source>
</evidence>
<dbReference type="Proteomes" id="UP000070168">
    <property type="component" value="Unassembled WGS sequence"/>
</dbReference>
<dbReference type="PANTHER" id="PTHR31465">
    <property type="entry name" value="PROTEIN RTA1-RELATED"/>
    <property type="match status" value="1"/>
</dbReference>
<dbReference type="OMA" id="EFYPYTP"/>
<feature type="transmembrane region" description="Helical" evidence="5">
    <location>
        <begin position="242"/>
        <end position="262"/>
    </location>
</feature>
<evidence type="ECO:0000256" key="5">
    <source>
        <dbReference type="SAM" id="Phobius"/>
    </source>
</evidence>
<dbReference type="GO" id="GO:0016020">
    <property type="term" value="C:membrane"/>
    <property type="evidence" value="ECO:0007669"/>
    <property type="project" value="UniProtKB-SubCell"/>
</dbReference>
<dbReference type="InterPro" id="IPR007568">
    <property type="entry name" value="RTA1"/>
</dbReference>
<keyword evidence="4 5" id="KW-0472">Membrane</keyword>
<dbReference type="GeneID" id="63711894"/>